<proteinExistence type="predicted"/>
<feature type="domain" description="Flagellar assembly protein T middle" evidence="2">
    <location>
        <begin position="141"/>
        <end position="300"/>
    </location>
</feature>
<evidence type="ECO:0000313" key="5">
    <source>
        <dbReference type="Proteomes" id="UP000600877"/>
    </source>
</evidence>
<evidence type="ECO:0000259" key="3">
    <source>
        <dbReference type="Pfam" id="PF16548"/>
    </source>
</evidence>
<dbReference type="InterPro" id="IPR038180">
    <property type="entry name" value="FlgT_N_sf"/>
</dbReference>
<evidence type="ECO:0000259" key="2">
    <source>
        <dbReference type="Pfam" id="PF16539"/>
    </source>
</evidence>
<accession>A0ABQ2YBR6</accession>
<organism evidence="4 5">
    <name type="scientific">Vogesella alkaliphila</name>
    <dbReference type="NCBI Taxonomy" id="1193621"/>
    <lineage>
        <taxon>Bacteria</taxon>
        <taxon>Pseudomonadati</taxon>
        <taxon>Pseudomonadota</taxon>
        <taxon>Betaproteobacteria</taxon>
        <taxon>Neisseriales</taxon>
        <taxon>Chromobacteriaceae</taxon>
        <taxon>Vogesella</taxon>
    </lineage>
</organism>
<feature type="domain" description="Flagellar assembly protein T N-terminal" evidence="3">
    <location>
        <begin position="29"/>
        <end position="111"/>
    </location>
</feature>
<evidence type="ECO:0000313" key="4">
    <source>
        <dbReference type="EMBL" id="GGX79202.1"/>
    </source>
</evidence>
<dbReference type="EMBL" id="BMYW01000001">
    <property type="protein sequence ID" value="GGX79202.1"/>
    <property type="molecule type" value="Genomic_DNA"/>
</dbReference>
<keyword evidence="1" id="KW-0732">Signal</keyword>
<dbReference type="InterPro" id="IPR032386">
    <property type="entry name" value="FlgT_M"/>
</dbReference>
<keyword evidence="5" id="KW-1185">Reference proteome</keyword>
<evidence type="ECO:0000256" key="1">
    <source>
        <dbReference type="SAM" id="SignalP"/>
    </source>
</evidence>
<dbReference type="Pfam" id="PF16548">
    <property type="entry name" value="FlgT_N"/>
    <property type="match status" value="1"/>
</dbReference>
<dbReference type="Gene3D" id="3.30.1660.40">
    <property type="entry name" value="FlgT, N-terminal domain"/>
    <property type="match status" value="1"/>
</dbReference>
<dbReference type="InterPro" id="IPR032370">
    <property type="entry name" value="FlgT_N"/>
</dbReference>
<feature type="signal peptide" evidence="1">
    <location>
        <begin position="1"/>
        <end position="27"/>
    </location>
</feature>
<reference evidence="5" key="1">
    <citation type="journal article" date="2019" name="Int. J. Syst. Evol. Microbiol.">
        <title>The Global Catalogue of Microorganisms (GCM) 10K type strain sequencing project: providing services to taxonomists for standard genome sequencing and annotation.</title>
        <authorList>
            <consortium name="The Broad Institute Genomics Platform"/>
            <consortium name="The Broad Institute Genome Sequencing Center for Infectious Disease"/>
            <person name="Wu L."/>
            <person name="Ma J."/>
        </authorList>
    </citation>
    <scope>NUCLEOTIDE SEQUENCE [LARGE SCALE GENOMIC DNA]</scope>
    <source>
        <strain evidence="5">KCTC 32041</strain>
    </source>
</reference>
<dbReference type="Pfam" id="PF16539">
    <property type="entry name" value="FlgT_M"/>
    <property type="match status" value="1"/>
</dbReference>
<comment type="caution">
    <text evidence="4">The sequence shown here is derived from an EMBL/GenBank/DDBJ whole genome shotgun (WGS) entry which is preliminary data.</text>
</comment>
<evidence type="ECO:0008006" key="6">
    <source>
        <dbReference type="Google" id="ProtNLM"/>
    </source>
</evidence>
<sequence length="432" mass="46335">MTAQMKTKPFWYAALWAAFLLAGPAAAEVYRAEGVASLESGRVAARQQAIEDAVRQMAMTHAGTLQATSRLDNGELSESSMTGPLTLPGTPRVLQESQRDGLLFVTVEVDTAEPVSAAEPATAAASQACARPATPAGRFLTRRLVSTYFEVSQPQDAGDLGNLATWLPSELSRRLNALRDVRALDAGNVSLFPGGKVQEPWQASDAVRDIGRREEVQFVLAGRVLNTGVTRKEPRLGAFGGASGSEAGLYYTGPLAGLFGASARVVPVERRFAVEYWLYDALTGGVLATATVATTARGAVHDSSLRVFELSRFQQNDYGRSVATLLDGVAGKLANTMHCLPFAARVVRVDGDRVYLGAGTLDGLASADRLIVYKQQPQTEIRRGDGVVLGLPERVIGDVELLQVQPRLAVAMLRNARGKVDVGDWVRFPVRR</sequence>
<gene>
    <name evidence="4" type="ORF">GCM10011290_03240</name>
</gene>
<feature type="chain" id="PRO_5046338179" description="Flagellar assembly T-like protein" evidence="1">
    <location>
        <begin position="28"/>
        <end position="432"/>
    </location>
</feature>
<name>A0ABQ2YBR6_9NEIS</name>
<dbReference type="Proteomes" id="UP000600877">
    <property type="component" value="Unassembled WGS sequence"/>
</dbReference>
<protein>
    <recommendedName>
        <fullName evidence="6">Flagellar assembly T-like protein</fullName>
    </recommendedName>
</protein>
<dbReference type="Gene3D" id="3.40.50.10610">
    <property type="entry name" value="ABC-type transport auxiliary lipoprotein component"/>
    <property type="match status" value="1"/>
</dbReference>